<feature type="compositionally biased region" description="Basic and acidic residues" evidence="2">
    <location>
        <begin position="410"/>
        <end position="420"/>
    </location>
</feature>
<dbReference type="PANTHER" id="PTHR28047">
    <property type="entry name" value="PROTEIN DCG1"/>
    <property type="match status" value="1"/>
</dbReference>
<feature type="compositionally biased region" description="Basic residues" evidence="2">
    <location>
        <begin position="421"/>
        <end position="432"/>
    </location>
</feature>
<evidence type="ECO:0008006" key="5">
    <source>
        <dbReference type="Google" id="ProtNLM"/>
    </source>
</evidence>
<dbReference type="GO" id="GO:0047661">
    <property type="term" value="F:amino-acid racemase activity"/>
    <property type="evidence" value="ECO:0007669"/>
    <property type="project" value="InterPro"/>
</dbReference>
<comment type="similarity">
    <text evidence="1">Belongs to the HyuE racemase family.</text>
</comment>
<comment type="caution">
    <text evidence="3">The sequence shown here is derived from an EMBL/GenBank/DDBJ whole genome shotgun (WGS) entry which is preliminary data.</text>
</comment>
<reference evidence="3 4" key="1">
    <citation type="submission" date="2019-07" db="EMBL/GenBank/DDBJ databases">
        <title>Whole genome shotgun sequence of Pseudonocardia asaccharolytica NBRC 16224.</title>
        <authorList>
            <person name="Hosoyama A."/>
            <person name="Uohara A."/>
            <person name="Ohji S."/>
            <person name="Ichikawa N."/>
        </authorList>
    </citation>
    <scope>NUCLEOTIDE SEQUENCE [LARGE SCALE GENOMIC DNA]</scope>
    <source>
        <strain evidence="3 4">NBRC 16224</strain>
    </source>
</reference>
<dbReference type="InterPro" id="IPR036264">
    <property type="entry name" value="Bact_exopeptidase_dim_dom"/>
</dbReference>
<dbReference type="Gene3D" id="3.40.630.10">
    <property type="entry name" value="Zn peptidases"/>
    <property type="match status" value="1"/>
</dbReference>
<name>A0A511D4X8_9PSEU</name>
<evidence type="ECO:0000256" key="1">
    <source>
        <dbReference type="ARBA" id="ARBA00038414"/>
    </source>
</evidence>
<dbReference type="SUPFAM" id="SSF55031">
    <property type="entry name" value="Bacterial exopeptidase dimerisation domain"/>
    <property type="match status" value="1"/>
</dbReference>
<gene>
    <name evidence="3" type="ORF">PA7_36870</name>
</gene>
<proteinExistence type="inferred from homology"/>
<accession>A0A511D4X8</accession>
<keyword evidence="4" id="KW-1185">Reference proteome</keyword>
<dbReference type="SUPFAM" id="SSF53187">
    <property type="entry name" value="Zn-dependent exopeptidases"/>
    <property type="match status" value="1"/>
</dbReference>
<dbReference type="PANTHER" id="PTHR28047:SF5">
    <property type="entry name" value="PROTEIN DCG1"/>
    <property type="match status" value="1"/>
</dbReference>
<dbReference type="InterPro" id="IPR001920">
    <property type="entry name" value="Asp/Glu_race"/>
</dbReference>
<organism evidence="3 4">
    <name type="scientific">Pseudonocardia asaccharolytica DSM 44247 = NBRC 16224</name>
    <dbReference type="NCBI Taxonomy" id="1123024"/>
    <lineage>
        <taxon>Bacteria</taxon>
        <taxon>Bacillati</taxon>
        <taxon>Actinomycetota</taxon>
        <taxon>Actinomycetes</taxon>
        <taxon>Pseudonocardiales</taxon>
        <taxon>Pseudonocardiaceae</taxon>
        <taxon>Pseudonocardia</taxon>
    </lineage>
</organism>
<dbReference type="InterPro" id="IPR053714">
    <property type="entry name" value="Iso_Racemase_Enz_sf"/>
</dbReference>
<feature type="region of interest" description="Disordered" evidence="2">
    <location>
        <begin position="366"/>
        <end position="436"/>
    </location>
</feature>
<dbReference type="InterPro" id="IPR015942">
    <property type="entry name" value="Asp/Glu/hydantoin_racemase"/>
</dbReference>
<dbReference type="RefSeq" id="WP_211224001.1">
    <property type="nucleotide sequence ID" value="NZ_AUII01000031.1"/>
</dbReference>
<dbReference type="EMBL" id="BJVI01000048">
    <property type="protein sequence ID" value="GEL19850.1"/>
    <property type="molecule type" value="Genomic_DNA"/>
</dbReference>
<dbReference type="InterPro" id="IPR052186">
    <property type="entry name" value="Hydantoin_racemase-like"/>
</dbReference>
<dbReference type="Gene3D" id="3.40.50.12500">
    <property type="match status" value="1"/>
</dbReference>
<feature type="compositionally biased region" description="Basic and acidic residues" evidence="2">
    <location>
        <begin position="382"/>
        <end position="399"/>
    </location>
</feature>
<protein>
    <recommendedName>
        <fullName evidence="5">Hydantoin racemase</fullName>
    </recommendedName>
</protein>
<dbReference type="SUPFAM" id="SSF53681">
    <property type="entry name" value="Aspartate/glutamate racemase"/>
    <property type="match status" value="1"/>
</dbReference>
<evidence type="ECO:0000256" key="2">
    <source>
        <dbReference type="SAM" id="MobiDB-lite"/>
    </source>
</evidence>
<dbReference type="AlphaFoldDB" id="A0A511D4X8"/>
<sequence>MRPPADPTIAAPLSAEQQKWYDAAARLDPDRMRELLVRLVNIPSPTGGERAAAEFLADHLCERVGLAAAYQPVSGLTGNAHGVHRGDGDGANLLLYAPLDTHIEPDRDRRWVGRELRPDMVAEAHIDGDLVIGLGASNPKCMIAGLVEVAHATVEAGVPLRGDLALGFAGGGMPVITPHRDHYGCGTGVHHLLNRGLYPDMAVIMKPWFEVFPEEPGMAWFTVTVRGTYGYAGTPGFRSSIVPAATVIQAIEAWLPRYAEANTSGWVRPDGWISAVRAGDPGTPAFPSAATEIYLDCRINPRTTPGEVRHQFARLIAAIRARHPEIELDWEMYGSMPGGATDPRHWIVQSCRRGWEQVAGRPYVPGQLLGGQTDGTVLRQARRPDRAHRLPVAARERPRGASRGPRRHGRGVDPRRDARRAGRPLRRHRHPHPSPIGARSVMRILNIVPVPMPPAALAAFEAQLDGGVLTPGVQTRFLAARAGATTIDSPYEQTLADAFVLDAGCRAEDEGYDAVCINSVSDSALAALRSRLSIPVVGAGQAAMLLACQLGSRFSVVTMWPQWHALYTKTVTEHGLAHRLASIHDIGVRPDTAELLAGKEEVVFAALERAARAAIDEDGADVIVLGSTTMHQSHAHLAERLDVPVINPGVVANTLCELLVRTGLSHSKRAYPAPERPQDDLLSAVPTVFDPIEEIATR</sequence>
<dbReference type="STRING" id="1123024.GCA_000423625_04328"/>
<evidence type="ECO:0000313" key="4">
    <source>
        <dbReference type="Proteomes" id="UP000321328"/>
    </source>
</evidence>
<evidence type="ECO:0000313" key="3">
    <source>
        <dbReference type="EMBL" id="GEL19850.1"/>
    </source>
</evidence>
<dbReference type="Pfam" id="PF01177">
    <property type="entry name" value="Asp_Glu_race"/>
    <property type="match status" value="1"/>
</dbReference>
<dbReference type="Gene3D" id="3.30.70.360">
    <property type="match status" value="1"/>
</dbReference>
<dbReference type="Proteomes" id="UP000321328">
    <property type="component" value="Unassembled WGS sequence"/>
</dbReference>